<protein>
    <submittedName>
        <fullName evidence="1">Uncharacterized protein</fullName>
    </submittedName>
</protein>
<name>A0AAV4P470_CAEEX</name>
<dbReference type="AlphaFoldDB" id="A0AAV4P470"/>
<organism evidence="1 2">
    <name type="scientific">Caerostris extrusa</name>
    <name type="common">Bark spider</name>
    <name type="synonym">Caerostris bankana</name>
    <dbReference type="NCBI Taxonomy" id="172846"/>
    <lineage>
        <taxon>Eukaryota</taxon>
        <taxon>Metazoa</taxon>
        <taxon>Ecdysozoa</taxon>
        <taxon>Arthropoda</taxon>
        <taxon>Chelicerata</taxon>
        <taxon>Arachnida</taxon>
        <taxon>Araneae</taxon>
        <taxon>Araneomorphae</taxon>
        <taxon>Entelegynae</taxon>
        <taxon>Araneoidea</taxon>
        <taxon>Araneidae</taxon>
        <taxon>Caerostris</taxon>
    </lineage>
</organism>
<gene>
    <name evidence="1" type="ORF">CEXT_769361</name>
</gene>
<comment type="caution">
    <text evidence="1">The sequence shown here is derived from an EMBL/GenBank/DDBJ whole genome shotgun (WGS) entry which is preliminary data.</text>
</comment>
<sequence length="113" mass="12569">MACTSSLPCSGGALTITWAAKMNMASQPTVITYHRWPYDRYCLVSCAVTMPNIQFITDIDTQYTSHEGLGWWPGIPAAQRYCMIPAPQGKGILDEKERGIQIAQLPFDLSQQD</sequence>
<accession>A0AAV4P470</accession>
<keyword evidence="2" id="KW-1185">Reference proteome</keyword>
<evidence type="ECO:0000313" key="2">
    <source>
        <dbReference type="Proteomes" id="UP001054945"/>
    </source>
</evidence>
<evidence type="ECO:0000313" key="1">
    <source>
        <dbReference type="EMBL" id="GIX91816.1"/>
    </source>
</evidence>
<dbReference type="EMBL" id="BPLR01021617">
    <property type="protein sequence ID" value="GIX91816.1"/>
    <property type="molecule type" value="Genomic_DNA"/>
</dbReference>
<dbReference type="Proteomes" id="UP001054945">
    <property type="component" value="Unassembled WGS sequence"/>
</dbReference>
<reference evidence="1 2" key="1">
    <citation type="submission" date="2021-06" db="EMBL/GenBank/DDBJ databases">
        <title>Caerostris extrusa draft genome.</title>
        <authorList>
            <person name="Kono N."/>
            <person name="Arakawa K."/>
        </authorList>
    </citation>
    <scope>NUCLEOTIDE SEQUENCE [LARGE SCALE GENOMIC DNA]</scope>
</reference>
<proteinExistence type="predicted"/>